<name>A0A436ZUC7_ARTFL</name>
<evidence type="ECO:0000313" key="1">
    <source>
        <dbReference type="EMBL" id="RVD82363.1"/>
    </source>
</evidence>
<dbReference type="EMBL" id="SAEB01000009">
    <property type="protein sequence ID" value="RVD82363.1"/>
    <property type="molecule type" value="Genomic_DNA"/>
</dbReference>
<dbReference type="GeneID" id="93589100"/>
<proteinExistence type="predicted"/>
<protein>
    <recommendedName>
        <fullName evidence="3">HAUS augmin-like complex subunit 4</fullName>
    </recommendedName>
</protein>
<organism evidence="1 2">
    <name type="scientific">Arthrobotrys flagrans</name>
    <name type="common">Nematode-trapping fungus</name>
    <name type="synonym">Trichothecium flagrans</name>
    <dbReference type="NCBI Taxonomy" id="97331"/>
    <lineage>
        <taxon>Eukaryota</taxon>
        <taxon>Fungi</taxon>
        <taxon>Dikarya</taxon>
        <taxon>Ascomycota</taxon>
        <taxon>Pezizomycotina</taxon>
        <taxon>Orbiliomycetes</taxon>
        <taxon>Orbiliales</taxon>
        <taxon>Orbiliaceae</taxon>
        <taxon>Arthrobotrys</taxon>
    </lineage>
</organism>
<dbReference type="GO" id="GO:0070652">
    <property type="term" value="C:HAUS complex"/>
    <property type="evidence" value="ECO:0007669"/>
    <property type="project" value="InterPro"/>
</dbReference>
<dbReference type="GO" id="GO:0051225">
    <property type="term" value="P:spindle assembly"/>
    <property type="evidence" value="ECO:0007669"/>
    <property type="project" value="InterPro"/>
</dbReference>
<dbReference type="AlphaFoldDB" id="A0A436ZUC7"/>
<dbReference type="OrthoDB" id="66964at2759"/>
<gene>
    <name evidence="1" type="ORF">DFL_006789</name>
</gene>
<evidence type="ECO:0000313" key="2">
    <source>
        <dbReference type="Proteomes" id="UP000283090"/>
    </source>
</evidence>
<dbReference type="InterPro" id="IPR029327">
    <property type="entry name" value="HAUS4"/>
</dbReference>
<accession>A0A436ZUC7</accession>
<dbReference type="Proteomes" id="UP000283090">
    <property type="component" value="Unassembled WGS sequence"/>
</dbReference>
<comment type="caution">
    <text evidence="1">The sequence shown here is derived from an EMBL/GenBank/DDBJ whole genome shotgun (WGS) entry which is preliminary data.</text>
</comment>
<dbReference type="STRING" id="97331.A0A436ZUC7"/>
<dbReference type="Pfam" id="PF14735">
    <property type="entry name" value="HAUS4"/>
    <property type="match status" value="1"/>
</dbReference>
<keyword evidence="2" id="KW-1185">Reference proteome</keyword>
<evidence type="ECO:0008006" key="3">
    <source>
        <dbReference type="Google" id="ProtNLM"/>
    </source>
</evidence>
<sequence length="306" mass="34990">MIPICPDEVLERNPQFKTVFQDLTVNKLNSDASTKLSNEGVKESQDVDKRLTTLREDLVKTKIIRQKLVHILNELPADLKEVIDLYLCSQNSGAVLRKDDEAFFLEGLPLICKALNRTILEDATDLANMCGGNDVTPYTLPTHLTHRLQSLQSRRTYLYNLRTQTLKKTLHLTTLLRTQISTTIKLIEQTKHGLSSRAQKSQARHLALVSESLEGKVKIMYFEQLDRMYDDDTTGALAFYKEHLEDVKVRLKKQGRKAEGELEEYEGFGEGVRRDVVRYAKVLDEVERVKAEIRRLDGGDVEMNIS</sequence>
<reference evidence="1 2" key="1">
    <citation type="submission" date="2019-01" db="EMBL/GenBank/DDBJ databases">
        <title>Intercellular communication is required for trap formation in the nematode-trapping fungus Duddingtonia flagrans.</title>
        <authorList>
            <person name="Youssar L."/>
            <person name="Wernet V."/>
            <person name="Hensel N."/>
            <person name="Hildebrandt H.-G."/>
            <person name="Fischer R."/>
        </authorList>
    </citation>
    <scope>NUCLEOTIDE SEQUENCE [LARGE SCALE GENOMIC DNA]</scope>
    <source>
        <strain evidence="1 2">CBS H-5679</strain>
    </source>
</reference>
<dbReference type="VEuPathDB" id="FungiDB:DFL_006789"/>
<dbReference type="RefSeq" id="XP_067487907.1">
    <property type="nucleotide sequence ID" value="XM_067636272.1"/>
</dbReference>